<evidence type="ECO:0000256" key="1">
    <source>
        <dbReference type="SAM" id="Phobius"/>
    </source>
</evidence>
<feature type="transmembrane region" description="Helical" evidence="1">
    <location>
        <begin position="125"/>
        <end position="147"/>
    </location>
</feature>
<dbReference type="AlphaFoldDB" id="A0A5N6H2A6"/>
<dbReference type="Proteomes" id="UP000325434">
    <property type="component" value="Unassembled WGS sequence"/>
</dbReference>
<keyword evidence="1" id="KW-1133">Transmembrane helix</keyword>
<keyword evidence="1" id="KW-0812">Transmembrane</keyword>
<evidence type="ECO:0008006" key="3">
    <source>
        <dbReference type="Google" id="ProtNLM"/>
    </source>
</evidence>
<feature type="transmembrane region" description="Helical" evidence="1">
    <location>
        <begin position="17"/>
        <end position="36"/>
    </location>
</feature>
<sequence length="164" mass="18636">MSTQYTLNKKTNTTSNMHLHIFSLFFLCIPTLTQYFNPKRKVESGSPQRMSSLWIPLSLGWTMGPSTASPIVETGTQTQPAQAMDDDKGLMSDETGSLLTFFVLLVYASCRIFFAFWFACLLVPGLSFLFLFLFSNLGFGGLFFLFWRLLGFFVGKCVYVCRYD</sequence>
<keyword evidence="1" id="KW-0472">Membrane</keyword>
<reference evidence="2" key="1">
    <citation type="submission" date="2019-04" db="EMBL/GenBank/DDBJ databases">
        <title>Friends and foes A comparative genomics study of 23 Aspergillus species from section Flavi.</title>
        <authorList>
            <consortium name="DOE Joint Genome Institute"/>
            <person name="Kjaerbolling I."/>
            <person name="Vesth T."/>
            <person name="Frisvad J.C."/>
            <person name="Nybo J.L."/>
            <person name="Theobald S."/>
            <person name="Kildgaard S."/>
            <person name="Isbrandt T."/>
            <person name="Kuo A."/>
            <person name="Sato A."/>
            <person name="Lyhne E.K."/>
            <person name="Kogle M.E."/>
            <person name="Wiebenga A."/>
            <person name="Kun R.S."/>
            <person name="Lubbers R.J."/>
            <person name="Makela M.R."/>
            <person name="Barry K."/>
            <person name="Chovatia M."/>
            <person name="Clum A."/>
            <person name="Daum C."/>
            <person name="Haridas S."/>
            <person name="He G."/>
            <person name="LaButti K."/>
            <person name="Lipzen A."/>
            <person name="Mondo S."/>
            <person name="Riley R."/>
            <person name="Salamov A."/>
            <person name="Simmons B.A."/>
            <person name="Magnuson J.K."/>
            <person name="Henrissat B."/>
            <person name="Mortensen U.H."/>
            <person name="Larsen T.O."/>
            <person name="Devries R.P."/>
            <person name="Grigoriev I.V."/>
            <person name="Machida M."/>
            <person name="Baker S.E."/>
            <person name="Andersen M.R."/>
        </authorList>
    </citation>
    <scope>NUCLEOTIDE SEQUENCE [LARGE SCALE GENOMIC DNA]</scope>
    <source>
        <strain evidence="2">CBS 121.62</strain>
    </source>
</reference>
<organism evidence="2">
    <name type="scientific">Aspergillus flavus</name>
    <dbReference type="NCBI Taxonomy" id="5059"/>
    <lineage>
        <taxon>Eukaryota</taxon>
        <taxon>Fungi</taxon>
        <taxon>Dikarya</taxon>
        <taxon>Ascomycota</taxon>
        <taxon>Pezizomycotina</taxon>
        <taxon>Eurotiomycetes</taxon>
        <taxon>Eurotiomycetidae</taxon>
        <taxon>Eurotiales</taxon>
        <taxon>Aspergillaceae</taxon>
        <taxon>Aspergillus</taxon>
        <taxon>Aspergillus subgen. Circumdati</taxon>
    </lineage>
</organism>
<gene>
    <name evidence="2" type="ORF">BDV35DRAFT_169376</name>
</gene>
<protein>
    <recommendedName>
        <fullName evidence="3">Transmembrane protein</fullName>
    </recommendedName>
</protein>
<accession>A0A5N6H2A6</accession>
<proteinExistence type="predicted"/>
<feature type="transmembrane region" description="Helical" evidence="1">
    <location>
        <begin position="98"/>
        <end position="119"/>
    </location>
</feature>
<name>A0A5N6H2A6_ASPFL</name>
<evidence type="ECO:0000313" key="2">
    <source>
        <dbReference type="EMBL" id="KAB8248375.1"/>
    </source>
</evidence>
<dbReference type="EMBL" id="ML734580">
    <property type="protein sequence ID" value="KAB8248375.1"/>
    <property type="molecule type" value="Genomic_DNA"/>
</dbReference>